<keyword evidence="1" id="KW-0378">Hydrolase</keyword>
<dbReference type="Proteomes" id="UP000006238">
    <property type="component" value="Unassembled WGS sequence"/>
</dbReference>
<accession>D4RY87</accession>
<proteinExistence type="predicted"/>
<evidence type="ECO:0000313" key="4">
    <source>
        <dbReference type="Proteomes" id="UP000006238"/>
    </source>
</evidence>
<dbReference type="SUPFAM" id="SSF81606">
    <property type="entry name" value="PP2C-like"/>
    <property type="match status" value="1"/>
</dbReference>
<dbReference type="Gene3D" id="3.60.40.10">
    <property type="entry name" value="PPM-type phosphatase domain"/>
    <property type="match status" value="1"/>
</dbReference>
<evidence type="ECO:0000259" key="2">
    <source>
        <dbReference type="SMART" id="SM00331"/>
    </source>
</evidence>
<protein>
    <submittedName>
        <fullName evidence="3">Stage II sporulation protein E</fullName>
    </submittedName>
</protein>
<sequence length="374" mass="42401">MEVKRINKGDDVVENFTRNKILEMSDSLKRLAAIYGRWNFGGIIKNQLSESAYTLEKIMDMRPDDNLYKIYANKIKKKLASKQIQTSDMFFTYNNGKLKIIITAWMKNGCYKSEILSDIIGNIVGKDLVVASECKNLISVAPFEYILKETAEYNCIYSKAMISKNKEDISGDSYTFVRTDDNHLIMAISDGMGTGAVAAADSGSVMDFMEEYVAAGFDITKAPEVINEALIYRHNDCPVTLDISDVDLNTGKVKMIKSGGAVTFIKRKNIVKYYFPSSLPLGVIDDITSYRQEEMLCDGDYLIMISDGVADSLPFYDKEKQLVRIISETKEEKPERMAEHILEECRYYNGISNKDDMTVLVLGIWNRKSLQREI</sequence>
<keyword evidence="4" id="KW-1185">Reference proteome</keyword>
<gene>
    <name evidence="3" type="ORF">BUTYVIB_00792</name>
</gene>
<dbReference type="AlphaFoldDB" id="D4RY87"/>
<reference evidence="3 4" key="1">
    <citation type="submission" date="2010-02" db="EMBL/GenBank/DDBJ databases">
        <authorList>
            <person name="Weinstock G."/>
            <person name="Sodergren E."/>
            <person name="Clifton S."/>
            <person name="Fulton L."/>
            <person name="Fulton B."/>
            <person name="Courtney L."/>
            <person name="Fronick C."/>
            <person name="Harrison M."/>
            <person name="Strong C."/>
            <person name="Farmer C."/>
            <person name="Delahaunty K."/>
            <person name="Markovic C."/>
            <person name="Hall O."/>
            <person name="Minx P."/>
            <person name="Tomlinson C."/>
            <person name="Mitreva M."/>
            <person name="Nelson J."/>
            <person name="Hou S."/>
            <person name="Wollam A."/>
            <person name="Pepin K.H."/>
            <person name="Johnson M."/>
            <person name="Bhonagiri V."/>
            <person name="Zhang X."/>
            <person name="Suruliraj S."/>
            <person name="Warren W."/>
            <person name="Chinwalla A."/>
            <person name="Mardis E.R."/>
            <person name="Wilson R.K."/>
        </authorList>
    </citation>
    <scope>NUCLEOTIDE SEQUENCE [LARGE SCALE GENOMIC DNA]</scope>
    <source>
        <strain evidence="3 4">DSM 2876</strain>
    </source>
</reference>
<dbReference type="InterPro" id="IPR052016">
    <property type="entry name" value="Bact_Sigma-Reg"/>
</dbReference>
<evidence type="ECO:0000313" key="3">
    <source>
        <dbReference type="EMBL" id="EFF68987.1"/>
    </source>
</evidence>
<dbReference type="InterPro" id="IPR036457">
    <property type="entry name" value="PPM-type-like_dom_sf"/>
</dbReference>
<dbReference type="STRING" id="45851.BHV86_05165"/>
<dbReference type="HOGENOM" id="CLU_017349_3_1_9"/>
<dbReference type="PANTHER" id="PTHR43156:SF2">
    <property type="entry name" value="STAGE II SPORULATION PROTEIN E"/>
    <property type="match status" value="1"/>
</dbReference>
<dbReference type="GO" id="GO:0016791">
    <property type="term" value="F:phosphatase activity"/>
    <property type="evidence" value="ECO:0007669"/>
    <property type="project" value="TreeGrafter"/>
</dbReference>
<dbReference type="Pfam" id="PF07228">
    <property type="entry name" value="SpoIIE"/>
    <property type="match status" value="1"/>
</dbReference>
<dbReference type="EMBL" id="ABWN01000022">
    <property type="protein sequence ID" value="EFF68987.1"/>
    <property type="molecule type" value="Genomic_DNA"/>
</dbReference>
<dbReference type="InterPro" id="IPR001932">
    <property type="entry name" value="PPM-type_phosphatase-like_dom"/>
</dbReference>
<dbReference type="PANTHER" id="PTHR43156">
    <property type="entry name" value="STAGE II SPORULATION PROTEIN E-RELATED"/>
    <property type="match status" value="1"/>
</dbReference>
<organism evidence="3 4">
    <name type="scientific">Eshraghiella crossota DSM 2876</name>
    <dbReference type="NCBI Taxonomy" id="511680"/>
    <lineage>
        <taxon>Bacteria</taxon>
        <taxon>Bacillati</taxon>
        <taxon>Bacillota</taxon>
        <taxon>Clostridia</taxon>
        <taxon>Lachnospirales</taxon>
        <taxon>Lachnospiraceae</taxon>
        <taxon>Eshraghiella</taxon>
    </lineage>
</organism>
<name>D4RY87_9FIRM</name>
<dbReference type="SMART" id="SM00331">
    <property type="entry name" value="PP2C_SIG"/>
    <property type="match status" value="1"/>
</dbReference>
<comment type="caution">
    <text evidence="3">The sequence shown here is derived from an EMBL/GenBank/DDBJ whole genome shotgun (WGS) entry which is preliminary data.</text>
</comment>
<dbReference type="eggNOG" id="COG2208">
    <property type="taxonomic scope" value="Bacteria"/>
</dbReference>
<feature type="domain" description="PPM-type phosphatase" evidence="2">
    <location>
        <begin position="152"/>
        <end position="364"/>
    </location>
</feature>
<evidence type="ECO:0000256" key="1">
    <source>
        <dbReference type="ARBA" id="ARBA00022801"/>
    </source>
</evidence>